<keyword evidence="6" id="KW-0547">Nucleotide-binding</keyword>
<keyword evidence="6" id="KW-0067">ATP-binding</keyword>
<keyword evidence="3" id="KW-0677">Repeat</keyword>
<reference evidence="8" key="1">
    <citation type="submission" date="2020-10" db="EMBL/GenBank/DDBJ databases">
        <authorList>
            <person name="Han B."/>
            <person name="Lu T."/>
            <person name="Zhao Q."/>
            <person name="Huang X."/>
            <person name="Zhao Y."/>
        </authorList>
    </citation>
    <scope>NUCLEOTIDE SEQUENCE</scope>
</reference>
<dbReference type="FunFam" id="3.30.200.20:FF:000465">
    <property type="entry name" value="Cysteine-rich receptor-like protein kinase 6"/>
    <property type="match status" value="1"/>
</dbReference>
<dbReference type="OrthoDB" id="624649at2759"/>
<dbReference type="PANTHER" id="PTHR19876">
    <property type="entry name" value="COATOMER"/>
    <property type="match status" value="1"/>
</dbReference>
<dbReference type="PRINTS" id="PR00320">
    <property type="entry name" value="GPROTEINBRPT"/>
</dbReference>
<dbReference type="GO" id="GO:0006888">
    <property type="term" value="P:endoplasmic reticulum to Golgi vesicle-mediated transport"/>
    <property type="evidence" value="ECO:0007669"/>
    <property type="project" value="TreeGrafter"/>
</dbReference>
<dbReference type="Proteomes" id="UP000604825">
    <property type="component" value="Unassembled WGS sequence"/>
</dbReference>
<dbReference type="InterPro" id="IPR050844">
    <property type="entry name" value="Coatomer_complex_subunit"/>
</dbReference>
<protein>
    <recommendedName>
        <fullName evidence="7">Protein kinase domain-containing protein</fullName>
    </recommendedName>
</protein>
<dbReference type="PROSITE" id="PS50082">
    <property type="entry name" value="WD_REPEATS_2"/>
    <property type="match status" value="2"/>
</dbReference>
<name>A0A811P5A6_9POAL</name>
<proteinExistence type="predicted"/>
<feature type="binding site" evidence="6">
    <location>
        <position position="46"/>
    </location>
    <ligand>
        <name>ATP</name>
        <dbReference type="ChEBI" id="CHEBI:30616"/>
    </ligand>
</feature>
<keyword evidence="9" id="KW-1185">Reference proteome</keyword>
<dbReference type="PANTHER" id="PTHR19876:SF68">
    <property type="entry name" value="COATOMER SUBUNIT BETA'-2"/>
    <property type="match status" value="1"/>
</dbReference>
<dbReference type="InterPro" id="IPR000535">
    <property type="entry name" value="MSP_dom"/>
</dbReference>
<dbReference type="PROSITE" id="PS00107">
    <property type="entry name" value="PROTEIN_KINASE_ATP"/>
    <property type="match status" value="1"/>
</dbReference>
<gene>
    <name evidence="8" type="ORF">NCGR_LOCUS22110</name>
</gene>
<evidence type="ECO:0000256" key="3">
    <source>
        <dbReference type="ARBA" id="ARBA00022737"/>
    </source>
</evidence>
<dbReference type="SUPFAM" id="SSF50978">
    <property type="entry name" value="WD40 repeat-like"/>
    <property type="match status" value="1"/>
</dbReference>
<dbReference type="InterPro" id="IPR008962">
    <property type="entry name" value="PapD-like_sf"/>
</dbReference>
<dbReference type="InterPro" id="IPR013783">
    <property type="entry name" value="Ig-like_fold"/>
</dbReference>
<comment type="caution">
    <text evidence="8">The sequence shown here is derived from an EMBL/GenBank/DDBJ whole genome shotgun (WGS) entry which is preliminary data.</text>
</comment>
<feature type="repeat" description="WD" evidence="5">
    <location>
        <begin position="521"/>
        <end position="553"/>
    </location>
</feature>
<organism evidence="8 9">
    <name type="scientific">Miscanthus lutarioriparius</name>
    <dbReference type="NCBI Taxonomy" id="422564"/>
    <lineage>
        <taxon>Eukaryota</taxon>
        <taxon>Viridiplantae</taxon>
        <taxon>Streptophyta</taxon>
        <taxon>Embryophyta</taxon>
        <taxon>Tracheophyta</taxon>
        <taxon>Spermatophyta</taxon>
        <taxon>Magnoliopsida</taxon>
        <taxon>Liliopsida</taxon>
        <taxon>Poales</taxon>
        <taxon>Poaceae</taxon>
        <taxon>PACMAD clade</taxon>
        <taxon>Panicoideae</taxon>
        <taxon>Andropogonodae</taxon>
        <taxon>Andropogoneae</taxon>
        <taxon>Saccharinae</taxon>
        <taxon>Miscanthus</taxon>
    </lineage>
</organism>
<dbReference type="Gene3D" id="3.30.200.20">
    <property type="entry name" value="Phosphorylase Kinase, domain 1"/>
    <property type="match status" value="1"/>
</dbReference>
<dbReference type="InterPro" id="IPR017441">
    <property type="entry name" value="Protein_kinase_ATP_BS"/>
</dbReference>
<dbReference type="GO" id="GO:0030126">
    <property type="term" value="C:COPI vesicle coat"/>
    <property type="evidence" value="ECO:0007669"/>
    <property type="project" value="TreeGrafter"/>
</dbReference>
<sequence>MEPERLTLQLLQEITDGFSEERKLGEGGYGVVFKGVRENGEEIAVKMLRRDYSGFDDKQFQKEFYNLKMLQHQNIVRFVGYCYETQHIPFDYNGKQIFADQTFGALCFEYLHNGSLGKHLSNRFVNVKLAIHPYLQSMILKWLNIQPLHLQFPSEPNKSMISCSLHLTNDTDDCVAFQMKNLKESFLGPLCGVVPPRSCYTLAVTMREKLELLPEFFELESAIAGSNELLDFSSYTAVGEHDHFFTKAMQEGREVHKMKLSASYAQIKAMRCFRVKLMLCFITHYYLLVTLIMVDGICACADDLQPASTIMARCYPGRIPVDVHPTELWFLINISRFVHIWNYEKQDTVDYYYTEKSAVQDAKFIAREQWFVTGDHHGSVQVFSYKTKSEIKSFKAHDFAVVCLDIHPTKPYVLSAGRDDLIKLWDWGKGWKCVRTFEMQRLISQLRFNPKDANVFASASANGLQIWNISSYSCEFTLYENESVECFDYITHGDQLYMITVSGDNNARIWDLGSRTCVHLLEGHKDCVCTVCSHPDHPILITGSNDGTVRLWNSITFRLEGILNFGLGMVTTIACLKGTRRIVIGHDNGIVLTEINTYDLTPTREKTISATENEVQTAGQPGVETMVHTTR</sequence>
<dbReference type="Pfam" id="PF00635">
    <property type="entry name" value="Motile_Sperm"/>
    <property type="match status" value="1"/>
</dbReference>
<dbReference type="Gene3D" id="2.130.10.10">
    <property type="entry name" value="YVTN repeat-like/Quinoprotein amine dehydrogenase"/>
    <property type="match status" value="1"/>
</dbReference>
<dbReference type="InterPro" id="IPR011009">
    <property type="entry name" value="Kinase-like_dom_sf"/>
</dbReference>
<evidence type="ECO:0000256" key="6">
    <source>
        <dbReference type="PROSITE-ProRule" id="PRU10141"/>
    </source>
</evidence>
<evidence type="ECO:0000256" key="2">
    <source>
        <dbReference type="ARBA" id="ARBA00022574"/>
    </source>
</evidence>
<dbReference type="Pfam" id="PF00400">
    <property type="entry name" value="WD40"/>
    <property type="match status" value="2"/>
</dbReference>
<dbReference type="GO" id="GO:0006886">
    <property type="term" value="P:intracellular protein transport"/>
    <property type="evidence" value="ECO:0007669"/>
    <property type="project" value="TreeGrafter"/>
</dbReference>
<dbReference type="AlphaFoldDB" id="A0A811P5A6"/>
<accession>A0A811P5A6</accession>
<evidence type="ECO:0000313" key="8">
    <source>
        <dbReference type="EMBL" id="CAD6232425.1"/>
    </source>
</evidence>
<dbReference type="CDD" id="cd00200">
    <property type="entry name" value="WD40"/>
    <property type="match status" value="1"/>
</dbReference>
<dbReference type="SUPFAM" id="SSF49354">
    <property type="entry name" value="PapD-like"/>
    <property type="match status" value="1"/>
</dbReference>
<feature type="repeat" description="WD" evidence="5">
    <location>
        <begin position="394"/>
        <end position="426"/>
    </location>
</feature>
<dbReference type="GO" id="GO:0005524">
    <property type="term" value="F:ATP binding"/>
    <property type="evidence" value="ECO:0007669"/>
    <property type="project" value="UniProtKB-UniRule"/>
</dbReference>
<evidence type="ECO:0000256" key="4">
    <source>
        <dbReference type="ARBA" id="ARBA00023329"/>
    </source>
</evidence>
<dbReference type="Gene3D" id="2.60.40.10">
    <property type="entry name" value="Immunoglobulins"/>
    <property type="match status" value="1"/>
</dbReference>
<keyword evidence="4" id="KW-0968">Cytoplasmic vesicle</keyword>
<dbReference type="PROSITE" id="PS50294">
    <property type="entry name" value="WD_REPEATS_REGION"/>
    <property type="match status" value="2"/>
</dbReference>
<evidence type="ECO:0000256" key="5">
    <source>
        <dbReference type="PROSITE-ProRule" id="PRU00221"/>
    </source>
</evidence>
<keyword evidence="2 5" id="KW-0853">WD repeat</keyword>
<dbReference type="InterPro" id="IPR000719">
    <property type="entry name" value="Prot_kinase_dom"/>
</dbReference>
<evidence type="ECO:0000256" key="1">
    <source>
        <dbReference type="ARBA" id="ARBA00004156"/>
    </source>
</evidence>
<dbReference type="PROSITE" id="PS50011">
    <property type="entry name" value="PROTEIN_KINASE_DOM"/>
    <property type="match status" value="1"/>
</dbReference>
<dbReference type="EMBL" id="CAJGYO010000005">
    <property type="protein sequence ID" value="CAD6232425.1"/>
    <property type="molecule type" value="Genomic_DNA"/>
</dbReference>
<dbReference type="InterPro" id="IPR036322">
    <property type="entry name" value="WD40_repeat_dom_sf"/>
</dbReference>
<dbReference type="SUPFAM" id="SSF56112">
    <property type="entry name" value="Protein kinase-like (PK-like)"/>
    <property type="match status" value="1"/>
</dbReference>
<dbReference type="InterPro" id="IPR020472">
    <property type="entry name" value="WD40_PAC1"/>
</dbReference>
<dbReference type="InterPro" id="IPR001680">
    <property type="entry name" value="WD40_rpt"/>
</dbReference>
<evidence type="ECO:0000259" key="7">
    <source>
        <dbReference type="PROSITE" id="PS50011"/>
    </source>
</evidence>
<evidence type="ECO:0000313" key="9">
    <source>
        <dbReference type="Proteomes" id="UP000604825"/>
    </source>
</evidence>
<comment type="subcellular location">
    <subcellularLocation>
        <location evidence="1">Cytoplasmic vesicle membrane</location>
    </subcellularLocation>
</comment>
<feature type="domain" description="Protein kinase" evidence="7">
    <location>
        <begin position="18"/>
        <end position="371"/>
    </location>
</feature>
<dbReference type="SMART" id="SM00320">
    <property type="entry name" value="WD40"/>
    <property type="match status" value="5"/>
</dbReference>
<dbReference type="InterPro" id="IPR015943">
    <property type="entry name" value="WD40/YVTN_repeat-like_dom_sf"/>
</dbReference>
<dbReference type="GO" id="GO:0006891">
    <property type="term" value="P:intra-Golgi vesicle-mediated transport"/>
    <property type="evidence" value="ECO:0007669"/>
    <property type="project" value="TreeGrafter"/>
</dbReference>
<dbReference type="GO" id="GO:0006890">
    <property type="term" value="P:retrograde vesicle-mediated transport, Golgi to endoplasmic reticulum"/>
    <property type="evidence" value="ECO:0007669"/>
    <property type="project" value="TreeGrafter"/>
</dbReference>
<dbReference type="Pfam" id="PF00069">
    <property type="entry name" value="Pkinase"/>
    <property type="match status" value="1"/>
</dbReference>
<dbReference type="GO" id="GO:0004672">
    <property type="term" value="F:protein kinase activity"/>
    <property type="evidence" value="ECO:0007669"/>
    <property type="project" value="InterPro"/>
</dbReference>